<evidence type="ECO:0000259" key="18">
    <source>
        <dbReference type="PROSITE" id="PS52012"/>
    </source>
</evidence>
<evidence type="ECO:0000256" key="9">
    <source>
        <dbReference type="ARBA" id="ARBA00022989"/>
    </source>
</evidence>
<dbReference type="GO" id="GO:0005576">
    <property type="term" value="C:extracellular region"/>
    <property type="evidence" value="ECO:0007669"/>
    <property type="project" value="UniProtKB-SubCell"/>
</dbReference>
<feature type="region of interest" description="Disordered" evidence="15">
    <location>
        <begin position="435"/>
        <end position="487"/>
    </location>
</feature>
<keyword evidence="6" id="KW-0325">Glycoprotein</keyword>
<evidence type="ECO:0000256" key="16">
    <source>
        <dbReference type="SAM" id="Phobius"/>
    </source>
</evidence>
<evidence type="ECO:0000256" key="4">
    <source>
        <dbReference type="ARBA" id="ARBA00010031"/>
    </source>
</evidence>
<dbReference type="InParanoid" id="A0A084QB06"/>
<keyword evidence="14" id="KW-0349">Heme</keyword>
<dbReference type="Pfam" id="PF10615">
    <property type="entry name" value="DUF2470"/>
    <property type="match status" value="1"/>
</dbReference>
<comment type="similarity">
    <text evidence="13">Belongs to the SAT4 family.</text>
</comment>
<dbReference type="Pfam" id="PF20684">
    <property type="entry name" value="Fung_rhodopsin"/>
    <property type="match status" value="1"/>
</dbReference>
<evidence type="ECO:0000256" key="11">
    <source>
        <dbReference type="ARBA" id="ARBA00023157"/>
    </source>
</evidence>
<dbReference type="PROSITE" id="PS52012">
    <property type="entry name" value="CFEM"/>
    <property type="match status" value="1"/>
</dbReference>
<evidence type="ECO:0000256" key="17">
    <source>
        <dbReference type="SAM" id="SignalP"/>
    </source>
</evidence>
<reference evidence="19 20" key="1">
    <citation type="journal article" date="2014" name="BMC Genomics">
        <title>Comparative genome sequencing reveals chemotype-specific gene clusters in the toxigenic black mold Stachybotrys.</title>
        <authorList>
            <person name="Semeiks J."/>
            <person name="Borek D."/>
            <person name="Otwinowski Z."/>
            <person name="Grishin N.V."/>
        </authorList>
    </citation>
    <scope>NUCLEOTIDE SEQUENCE [LARGE SCALE GENOMIC DNA]</scope>
    <source>
        <strain evidence="19 20">IBT 40285</strain>
    </source>
</reference>
<keyword evidence="14" id="KW-0408">Iron</keyword>
<feature type="disulfide bond" evidence="14">
    <location>
        <begin position="55"/>
        <end position="88"/>
    </location>
</feature>
<feature type="region of interest" description="Disordered" evidence="15">
    <location>
        <begin position="517"/>
        <end position="537"/>
    </location>
</feature>
<name>A0A084QB06_STAC4</name>
<evidence type="ECO:0000256" key="3">
    <source>
        <dbReference type="ARBA" id="ARBA00004613"/>
    </source>
</evidence>
<evidence type="ECO:0000256" key="12">
    <source>
        <dbReference type="ARBA" id="ARBA00023288"/>
    </source>
</evidence>
<evidence type="ECO:0000256" key="6">
    <source>
        <dbReference type="ARBA" id="ARBA00022622"/>
    </source>
</evidence>
<protein>
    <recommendedName>
        <fullName evidence="18">CFEM domain-containing protein</fullName>
    </recommendedName>
</protein>
<evidence type="ECO:0000256" key="8">
    <source>
        <dbReference type="ARBA" id="ARBA00022729"/>
    </source>
</evidence>
<dbReference type="PANTHER" id="PTHR33048:SF47">
    <property type="entry name" value="INTEGRAL MEMBRANE PROTEIN-RELATED"/>
    <property type="match status" value="1"/>
</dbReference>
<dbReference type="InterPro" id="IPR019595">
    <property type="entry name" value="DUF2470"/>
</dbReference>
<evidence type="ECO:0000313" key="20">
    <source>
        <dbReference type="Proteomes" id="UP000028524"/>
    </source>
</evidence>
<keyword evidence="9 16" id="KW-1133">Transmembrane helix</keyword>
<keyword evidence="5" id="KW-0964">Secreted</keyword>
<dbReference type="Pfam" id="PF05730">
    <property type="entry name" value="CFEM"/>
    <property type="match status" value="1"/>
</dbReference>
<gene>
    <name evidence="19" type="ORF">S40285_02171</name>
</gene>
<evidence type="ECO:0000256" key="14">
    <source>
        <dbReference type="PROSITE-ProRule" id="PRU01356"/>
    </source>
</evidence>
<evidence type="ECO:0000256" key="13">
    <source>
        <dbReference type="ARBA" id="ARBA00038359"/>
    </source>
</evidence>
<dbReference type="InterPro" id="IPR008427">
    <property type="entry name" value="Extracellular_membr_CFEM_dom"/>
</dbReference>
<dbReference type="GO" id="GO:0098552">
    <property type="term" value="C:side of membrane"/>
    <property type="evidence" value="ECO:0007669"/>
    <property type="project" value="UniProtKB-KW"/>
</dbReference>
<feature type="transmembrane region" description="Helical" evidence="16">
    <location>
        <begin position="293"/>
        <end position="319"/>
    </location>
</feature>
<dbReference type="AlphaFoldDB" id="A0A084QB06"/>
<dbReference type="Gene3D" id="3.20.180.10">
    <property type="entry name" value="PNP-oxidase-like"/>
    <property type="match status" value="1"/>
</dbReference>
<proteinExistence type="inferred from homology"/>
<comment type="similarity">
    <text evidence="4">Belongs to the RBT5 family.</text>
</comment>
<feature type="disulfide bond" evidence="14">
    <location>
        <begin position="36"/>
        <end position="67"/>
    </location>
</feature>
<sequence length="751" mass="83491">MRFSLYLVAAAAVLASAQELDLISVLGQLPNCSVPCVTSAVVETNCGITDTNCICASQKFMDSARQCIVDSCSIPEAMVAATLEAEACNRPERSRKADLLSVLVIEIPAFFAPWAHVYARWTSLHMFEIDDFLIIFAGIAFAVLVSMAQWNGYRAFGVDTWTVDVDLMTNALKYFFALETIYLGLLCVIKVAIICFYLRIFPQKTFQRLGYTAISFIVLSTTVILSCTIMQCRPISFTWEGWMSDERNDKCLDLTQLASTAAGLNILHDLIILILPLPYVYKLQVARRTKLGIMLMFSLGIFVLITSCVRLSYIISFGHTFNPAWDYIDPVIWSGLEVSVSLLVACLPAIRLLLKRSGVLKTIFGSTQGGAESLRTGSGFSSRLKSSRKDKSVASQSRGIYGSNRDGVNESQIELGPCKADPRLSDLHTEVQACSAPKVDGQSSDKGIRVTTTMSIERRQGSPGPNRNLYSNSNSSSAISGARSTTSHHFQPPRLLWIQLPQQRLILIGNAVLVGRDKKKDKKEGRTKAQEENMADDQAKQRIIAHMNRDHQRELTHYLRHFTGLSARAAAGPSLRDISLHELTIEDAQRNQHKVVFDPPLASLRDARARLVAMDEAARQALDIGDVVIDRWTPPGPDLMGLFSASLYVYFAAGAALPWTHPGAASWRLADVVTLGHAATFFWVVRKSFWVILALHLVEVAVFERVRLQRYGVERGTRAWALWVACLVVEGQAAWKRFDKLVEQKRKLKNH</sequence>
<dbReference type="Proteomes" id="UP000028524">
    <property type="component" value="Unassembled WGS sequence"/>
</dbReference>
<feature type="transmembrane region" description="Helical" evidence="16">
    <location>
        <begin position="131"/>
        <end position="151"/>
    </location>
</feature>
<keyword evidence="14" id="KW-0479">Metal-binding</keyword>
<feature type="transmembrane region" description="Helical" evidence="16">
    <location>
        <begin position="680"/>
        <end position="703"/>
    </location>
</feature>
<evidence type="ECO:0000256" key="7">
    <source>
        <dbReference type="ARBA" id="ARBA00022692"/>
    </source>
</evidence>
<organism evidence="19 20">
    <name type="scientific">Stachybotrys chlorohalonatus (strain IBT 40285)</name>
    <dbReference type="NCBI Taxonomy" id="1283841"/>
    <lineage>
        <taxon>Eukaryota</taxon>
        <taxon>Fungi</taxon>
        <taxon>Dikarya</taxon>
        <taxon>Ascomycota</taxon>
        <taxon>Pezizomycotina</taxon>
        <taxon>Sordariomycetes</taxon>
        <taxon>Hypocreomycetidae</taxon>
        <taxon>Hypocreales</taxon>
        <taxon>Stachybotryaceae</taxon>
        <taxon>Stachybotrys</taxon>
    </lineage>
</organism>
<accession>A0A084QB06</accession>
<evidence type="ECO:0000256" key="2">
    <source>
        <dbReference type="ARBA" id="ARBA00004589"/>
    </source>
</evidence>
<dbReference type="InterPro" id="IPR052337">
    <property type="entry name" value="SAT4-like"/>
</dbReference>
<feature type="transmembrane region" description="Helical" evidence="16">
    <location>
        <begin position="99"/>
        <end position="119"/>
    </location>
</feature>
<feature type="disulfide bond" evidence="14">
    <location>
        <begin position="46"/>
        <end position="53"/>
    </location>
</feature>
<feature type="chain" id="PRO_5001779182" description="CFEM domain-containing protein" evidence="17">
    <location>
        <begin position="18"/>
        <end position="751"/>
    </location>
</feature>
<feature type="compositionally biased region" description="Polar residues" evidence="15">
    <location>
        <begin position="441"/>
        <end position="455"/>
    </location>
</feature>
<keyword evidence="8 17" id="KW-0732">Signal</keyword>
<feature type="transmembrane region" description="Helical" evidence="16">
    <location>
        <begin position="331"/>
        <end position="354"/>
    </location>
</feature>
<evidence type="ECO:0000256" key="5">
    <source>
        <dbReference type="ARBA" id="ARBA00022525"/>
    </source>
</evidence>
<feature type="region of interest" description="Disordered" evidence="15">
    <location>
        <begin position="369"/>
        <end position="413"/>
    </location>
</feature>
<feature type="disulfide bond" evidence="14">
    <location>
        <begin position="32"/>
        <end position="72"/>
    </location>
</feature>
<dbReference type="InterPro" id="IPR037119">
    <property type="entry name" value="Haem_oxidase_HugZ-like_sf"/>
</dbReference>
<dbReference type="OrthoDB" id="5553410at2759"/>
<keyword evidence="12" id="KW-0449">Lipoprotein</keyword>
<dbReference type="SMART" id="SM00747">
    <property type="entry name" value="CFEM"/>
    <property type="match status" value="1"/>
</dbReference>
<feature type="transmembrane region" description="Helical" evidence="16">
    <location>
        <begin position="639"/>
        <end position="660"/>
    </location>
</feature>
<feature type="domain" description="CFEM" evidence="18">
    <location>
        <begin position="1"/>
        <end position="115"/>
    </location>
</feature>
<dbReference type="EMBL" id="KL660868">
    <property type="protein sequence ID" value="KFA61141.1"/>
    <property type="molecule type" value="Genomic_DNA"/>
</dbReference>
<feature type="compositionally biased region" description="Polar residues" evidence="15">
    <location>
        <begin position="369"/>
        <end position="380"/>
    </location>
</feature>
<evidence type="ECO:0000313" key="19">
    <source>
        <dbReference type="EMBL" id="KFA61141.1"/>
    </source>
</evidence>
<feature type="transmembrane region" description="Helical" evidence="16">
    <location>
        <begin position="210"/>
        <end position="237"/>
    </location>
</feature>
<evidence type="ECO:0000256" key="10">
    <source>
        <dbReference type="ARBA" id="ARBA00023136"/>
    </source>
</evidence>
<feature type="compositionally biased region" description="Low complexity" evidence="15">
    <location>
        <begin position="471"/>
        <end position="487"/>
    </location>
</feature>
<feature type="compositionally biased region" description="Basic and acidic residues" evidence="15">
    <location>
        <begin position="517"/>
        <end position="531"/>
    </location>
</feature>
<keyword evidence="11 14" id="KW-1015">Disulfide bond</keyword>
<feature type="transmembrane region" description="Helical" evidence="16">
    <location>
        <begin position="257"/>
        <end position="281"/>
    </location>
</feature>
<evidence type="ECO:0000256" key="15">
    <source>
        <dbReference type="SAM" id="MobiDB-lite"/>
    </source>
</evidence>
<evidence type="ECO:0000256" key="1">
    <source>
        <dbReference type="ARBA" id="ARBA00004141"/>
    </source>
</evidence>
<keyword evidence="7 16" id="KW-0812">Transmembrane</keyword>
<comment type="subcellular location">
    <subcellularLocation>
        <location evidence="2">Membrane</location>
        <topology evidence="2">Lipid-anchor</topology>
        <topology evidence="2">GPI-anchor</topology>
    </subcellularLocation>
    <subcellularLocation>
        <location evidence="1">Membrane</location>
        <topology evidence="1">Multi-pass membrane protein</topology>
    </subcellularLocation>
    <subcellularLocation>
        <location evidence="3">Secreted</location>
    </subcellularLocation>
</comment>
<dbReference type="GO" id="GO:0046872">
    <property type="term" value="F:metal ion binding"/>
    <property type="evidence" value="ECO:0007669"/>
    <property type="project" value="UniProtKB-UniRule"/>
</dbReference>
<feature type="binding site" description="axial binding residue" evidence="14">
    <location>
        <position position="50"/>
    </location>
    <ligand>
        <name>heme</name>
        <dbReference type="ChEBI" id="CHEBI:30413"/>
    </ligand>
    <ligandPart>
        <name>Fe</name>
        <dbReference type="ChEBI" id="CHEBI:18248"/>
    </ligandPart>
</feature>
<dbReference type="HOGENOM" id="CLU_370526_0_0_1"/>
<feature type="signal peptide" evidence="17">
    <location>
        <begin position="1"/>
        <end position="17"/>
    </location>
</feature>
<dbReference type="PANTHER" id="PTHR33048">
    <property type="entry name" value="PTH11-LIKE INTEGRAL MEMBRANE PROTEIN (AFU_ORTHOLOGUE AFUA_5G11245)"/>
    <property type="match status" value="1"/>
</dbReference>
<dbReference type="InterPro" id="IPR049326">
    <property type="entry name" value="Rhodopsin_dom_fungi"/>
</dbReference>
<feature type="transmembrane region" description="Helical" evidence="16">
    <location>
        <begin position="171"/>
        <end position="198"/>
    </location>
</feature>
<keyword evidence="6" id="KW-0336">GPI-anchor</keyword>
<keyword evidence="20" id="KW-1185">Reference proteome</keyword>
<keyword evidence="10 16" id="KW-0472">Membrane</keyword>